<sequence>MCLNPTDDAGQLERNRLLGVGGARSYPCLVFGRRNACPARAPRAR</sequence>
<name>A0ABM9IHB4_RALPI</name>
<accession>A0ABM9IHB4</accession>
<organism evidence="1 2">
    <name type="scientific">Ralstonia pickettii</name>
    <name type="common">Burkholderia pickettii</name>
    <dbReference type="NCBI Taxonomy" id="329"/>
    <lineage>
        <taxon>Bacteria</taxon>
        <taxon>Pseudomonadati</taxon>
        <taxon>Pseudomonadota</taxon>
        <taxon>Betaproteobacteria</taxon>
        <taxon>Burkholderiales</taxon>
        <taxon>Burkholderiaceae</taxon>
        <taxon>Ralstonia</taxon>
    </lineage>
</organism>
<dbReference type="Proteomes" id="UP001189303">
    <property type="component" value="Unassembled WGS sequence"/>
</dbReference>
<keyword evidence="2" id="KW-1185">Reference proteome</keyword>
<reference evidence="1 2" key="1">
    <citation type="submission" date="2023-07" db="EMBL/GenBank/DDBJ databases">
        <authorList>
            <person name="Peeters C."/>
        </authorList>
    </citation>
    <scope>NUCLEOTIDE SEQUENCE [LARGE SCALE GENOMIC DNA]</scope>
    <source>
        <strain evidence="1 2">R-38712</strain>
    </source>
</reference>
<gene>
    <name evidence="1" type="ORF">R38712_00319</name>
</gene>
<dbReference type="EMBL" id="CATWFT010000001">
    <property type="protein sequence ID" value="CAJ0721784.1"/>
    <property type="molecule type" value="Genomic_DNA"/>
</dbReference>
<comment type="caution">
    <text evidence="1">The sequence shown here is derived from an EMBL/GenBank/DDBJ whole genome shotgun (WGS) entry which is preliminary data.</text>
</comment>
<proteinExistence type="predicted"/>
<evidence type="ECO:0000313" key="2">
    <source>
        <dbReference type="Proteomes" id="UP001189303"/>
    </source>
</evidence>
<evidence type="ECO:0000313" key="1">
    <source>
        <dbReference type="EMBL" id="CAJ0721784.1"/>
    </source>
</evidence>
<protein>
    <submittedName>
        <fullName evidence="1">Uncharacterized protein</fullName>
    </submittedName>
</protein>